<accession>A0A8T3AXQ7</accession>
<organism evidence="4 5">
    <name type="scientific">Dendrobium nobile</name>
    <name type="common">Orchid</name>
    <dbReference type="NCBI Taxonomy" id="94219"/>
    <lineage>
        <taxon>Eukaryota</taxon>
        <taxon>Viridiplantae</taxon>
        <taxon>Streptophyta</taxon>
        <taxon>Embryophyta</taxon>
        <taxon>Tracheophyta</taxon>
        <taxon>Spermatophyta</taxon>
        <taxon>Magnoliopsida</taxon>
        <taxon>Liliopsida</taxon>
        <taxon>Asparagales</taxon>
        <taxon>Orchidaceae</taxon>
        <taxon>Epidendroideae</taxon>
        <taxon>Malaxideae</taxon>
        <taxon>Dendrobiinae</taxon>
        <taxon>Dendrobium</taxon>
    </lineage>
</organism>
<evidence type="ECO:0000313" key="4">
    <source>
        <dbReference type="EMBL" id="KAI0501109.1"/>
    </source>
</evidence>
<protein>
    <submittedName>
        <fullName evidence="4">Uncharacterized protein</fullName>
    </submittedName>
</protein>
<comment type="caution">
    <text evidence="4">The sequence shown here is derived from an EMBL/GenBank/DDBJ whole genome shotgun (WGS) entry which is preliminary data.</text>
</comment>
<keyword evidence="3" id="KW-0687">Ribonucleoprotein</keyword>
<dbReference type="OrthoDB" id="779190at2759"/>
<name>A0A8T3AXQ7_DENNO</name>
<dbReference type="GO" id="GO:0005840">
    <property type="term" value="C:ribosome"/>
    <property type="evidence" value="ECO:0007669"/>
    <property type="project" value="UniProtKB-KW"/>
</dbReference>
<dbReference type="GO" id="GO:1990904">
    <property type="term" value="C:ribonucleoprotein complex"/>
    <property type="evidence" value="ECO:0007669"/>
    <property type="project" value="UniProtKB-KW"/>
</dbReference>
<dbReference type="GO" id="GO:0003735">
    <property type="term" value="F:structural constituent of ribosome"/>
    <property type="evidence" value="ECO:0007669"/>
    <property type="project" value="InterPro"/>
</dbReference>
<dbReference type="SMR" id="A0A8T3AXQ7"/>
<evidence type="ECO:0000256" key="3">
    <source>
        <dbReference type="ARBA" id="ARBA00023274"/>
    </source>
</evidence>
<reference evidence="4" key="1">
    <citation type="journal article" date="2022" name="Front. Genet.">
        <title>Chromosome-Scale Assembly of the Dendrobium nobile Genome Provides Insights Into the Molecular Mechanism of the Biosynthesis of the Medicinal Active Ingredient of Dendrobium.</title>
        <authorList>
            <person name="Xu Q."/>
            <person name="Niu S.-C."/>
            <person name="Li K.-L."/>
            <person name="Zheng P.-J."/>
            <person name="Zhang X.-J."/>
            <person name="Jia Y."/>
            <person name="Liu Y."/>
            <person name="Niu Y.-X."/>
            <person name="Yu L.-H."/>
            <person name="Chen D.-F."/>
            <person name="Zhang G.-Q."/>
        </authorList>
    </citation>
    <scope>NUCLEOTIDE SEQUENCE</scope>
    <source>
        <tissue evidence="4">Leaf</tissue>
    </source>
</reference>
<evidence type="ECO:0000256" key="2">
    <source>
        <dbReference type="ARBA" id="ARBA00022980"/>
    </source>
</evidence>
<dbReference type="InterPro" id="IPR001971">
    <property type="entry name" value="Ribosomal_uS11"/>
</dbReference>
<dbReference type="AlphaFoldDB" id="A0A8T3AXQ7"/>
<keyword evidence="2" id="KW-0689">Ribosomal protein</keyword>
<sequence>MVDLEVDHGFAYTEQGEIDIFLSPFYEPDLEYDVTVERYVNHIVYCLAGTIKLQQPRTPWTLIGCPPASPTPASSPATSPLVKQGASSDGLYESNIHSGVSNGVVLSASIVLAQKICDIICSLNEASVDLADETFFAIPFAGGKKVKADRDESSPYAYMLAANDAAQRCKELGISALHIMIRATEGNKTKTPCPGAQSALRATTHSGMKIGRISQQLVRIWDKLNTF</sequence>
<proteinExistence type="inferred from homology"/>
<dbReference type="PANTHER" id="PTHR11759">
    <property type="entry name" value="40S RIBOSOMAL PROTEIN S14/30S RIBOSOMAL PROTEIN S11"/>
    <property type="match status" value="1"/>
</dbReference>
<gene>
    <name evidence="4" type="ORF">KFK09_019327</name>
</gene>
<dbReference type="EMBL" id="JAGYWB010000013">
    <property type="protein sequence ID" value="KAI0501109.1"/>
    <property type="molecule type" value="Genomic_DNA"/>
</dbReference>
<dbReference type="Gene3D" id="3.30.420.80">
    <property type="entry name" value="Ribosomal protein S11"/>
    <property type="match status" value="1"/>
</dbReference>
<keyword evidence="5" id="KW-1185">Reference proteome</keyword>
<evidence type="ECO:0000256" key="1">
    <source>
        <dbReference type="ARBA" id="ARBA00006194"/>
    </source>
</evidence>
<evidence type="ECO:0000313" key="5">
    <source>
        <dbReference type="Proteomes" id="UP000829196"/>
    </source>
</evidence>
<dbReference type="Proteomes" id="UP000829196">
    <property type="component" value="Unassembled WGS sequence"/>
</dbReference>
<dbReference type="Pfam" id="PF00411">
    <property type="entry name" value="Ribosomal_S11"/>
    <property type="match status" value="1"/>
</dbReference>
<dbReference type="InterPro" id="IPR036967">
    <property type="entry name" value="Ribosomal_uS11_sf"/>
</dbReference>
<dbReference type="GO" id="GO:0006412">
    <property type="term" value="P:translation"/>
    <property type="evidence" value="ECO:0007669"/>
    <property type="project" value="InterPro"/>
</dbReference>
<dbReference type="SUPFAM" id="SSF53137">
    <property type="entry name" value="Translational machinery components"/>
    <property type="match status" value="1"/>
</dbReference>
<comment type="similarity">
    <text evidence="1">Belongs to the universal ribosomal protein uS11 family.</text>
</comment>